<evidence type="ECO:0000256" key="1">
    <source>
        <dbReference type="PROSITE-ProRule" id="PRU00325"/>
    </source>
</evidence>
<name>A0A9P8I8C3_9PEZI</name>
<keyword evidence="2" id="KW-0812">Transmembrane</keyword>
<comment type="caution">
    <text evidence="4">The sequence shown here is derived from an EMBL/GenBank/DDBJ whole genome shotgun (WGS) entry which is preliminary data.</text>
</comment>
<protein>
    <recommendedName>
        <fullName evidence="3">SWIM-type domain-containing protein</fullName>
    </recommendedName>
</protein>
<dbReference type="EMBL" id="JAGHQL010000009">
    <property type="protein sequence ID" value="KAH0545109.1"/>
    <property type="molecule type" value="Genomic_DNA"/>
</dbReference>
<sequence length="68" mass="7578">MTAQLSSSDEGRVIQANNDIYIISLRDGTCFCRQYQANSILCGHAITCIFIVTAYRAARDKAYKLRSA</sequence>
<accession>A0A9P8I8C3</accession>
<keyword evidence="5" id="KW-1185">Reference proteome</keyword>
<feature type="domain" description="SWIM-type" evidence="3">
    <location>
        <begin position="21"/>
        <end position="53"/>
    </location>
</feature>
<reference evidence="4" key="1">
    <citation type="submission" date="2021-03" db="EMBL/GenBank/DDBJ databases">
        <title>Comparative genomics and phylogenomic investigation of the class Geoglossomycetes provide insights into ecological specialization and systematics.</title>
        <authorList>
            <person name="Melie T."/>
            <person name="Pirro S."/>
            <person name="Miller A.N."/>
            <person name="Quandt A."/>
        </authorList>
    </citation>
    <scope>NUCLEOTIDE SEQUENCE</scope>
    <source>
        <strain evidence="4">GBOQ0MN5Z8</strain>
    </source>
</reference>
<keyword evidence="1" id="KW-0863">Zinc-finger</keyword>
<gene>
    <name evidence="4" type="ORF">FGG08_000721</name>
</gene>
<dbReference type="Pfam" id="PF04434">
    <property type="entry name" value="SWIM"/>
    <property type="match status" value="1"/>
</dbReference>
<evidence type="ECO:0000313" key="5">
    <source>
        <dbReference type="Proteomes" id="UP000698800"/>
    </source>
</evidence>
<organism evidence="4 5">
    <name type="scientific">Glutinoglossum americanum</name>
    <dbReference type="NCBI Taxonomy" id="1670608"/>
    <lineage>
        <taxon>Eukaryota</taxon>
        <taxon>Fungi</taxon>
        <taxon>Dikarya</taxon>
        <taxon>Ascomycota</taxon>
        <taxon>Pezizomycotina</taxon>
        <taxon>Geoglossomycetes</taxon>
        <taxon>Geoglossales</taxon>
        <taxon>Geoglossaceae</taxon>
        <taxon>Glutinoglossum</taxon>
    </lineage>
</organism>
<evidence type="ECO:0000259" key="3">
    <source>
        <dbReference type="PROSITE" id="PS50966"/>
    </source>
</evidence>
<dbReference type="InterPro" id="IPR007527">
    <property type="entry name" value="Znf_SWIM"/>
</dbReference>
<evidence type="ECO:0000313" key="4">
    <source>
        <dbReference type="EMBL" id="KAH0545109.1"/>
    </source>
</evidence>
<keyword evidence="1" id="KW-0862">Zinc</keyword>
<feature type="transmembrane region" description="Helical" evidence="2">
    <location>
        <begin position="35"/>
        <end position="58"/>
    </location>
</feature>
<keyword evidence="2" id="KW-0472">Membrane</keyword>
<dbReference type="GO" id="GO:0008270">
    <property type="term" value="F:zinc ion binding"/>
    <property type="evidence" value="ECO:0007669"/>
    <property type="project" value="UniProtKB-KW"/>
</dbReference>
<dbReference type="PROSITE" id="PS50966">
    <property type="entry name" value="ZF_SWIM"/>
    <property type="match status" value="1"/>
</dbReference>
<keyword evidence="2" id="KW-1133">Transmembrane helix</keyword>
<proteinExistence type="predicted"/>
<dbReference type="Proteomes" id="UP000698800">
    <property type="component" value="Unassembled WGS sequence"/>
</dbReference>
<evidence type="ECO:0000256" key="2">
    <source>
        <dbReference type="SAM" id="Phobius"/>
    </source>
</evidence>
<dbReference type="AlphaFoldDB" id="A0A9P8I8C3"/>
<keyword evidence="1" id="KW-0479">Metal-binding</keyword>